<proteinExistence type="predicted"/>
<protein>
    <submittedName>
        <fullName evidence="1">Uncharacterized protein</fullName>
    </submittedName>
</protein>
<evidence type="ECO:0000313" key="1">
    <source>
        <dbReference type="EMBL" id="KAH3892695.1"/>
    </source>
</evidence>
<dbReference type="AlphaFoldDB" id="A0A9D4S6S1"/>
<evidence type="ECO:0000313" key="2">
    <source>
        <dbReference type="Proteomes" id="UP000828390"/>
    </source>
</evidence>
<organism evidence="1 2">
    <name type="scientific">Dreissena polymorpha</name>
    <name type="common">Zebra mussel</name>
    <name type="synonym">Mytilus polymorpha</name>
    <dbReference type="NCBI Taxonomy" id="45954"/>
    <lineage>
        <taxon>Eukaryota</taxon>
        <taxon>Metazoa</taxon>
        <taxon>Spiralia</taxon>
        <taxon>Lophotrochozoa</taxon>
        <taxon>Mollusca</taxon>
        <taxon>Bivalvia</taxon>
        <taxon>Autobranchia</taxon>
        <taxon>Heteroconchia</taxon>
        <taxon>Euheterodonta</taxon>
        <taxon>Imparidentia</taxon>
        <taxon>Neoheterodontei</taxon>
        <taxon>Myida</taxon>
        <taxon>Dreissenoidea</taxon>
        <taxon>Dreissenidae</taxon>
        <taxon>Dreissena</taxon>
    </lineage>
</organism>
<comment type="caution">
    <text evidence="1">The sequence shown here is derived from an EMBL/GenBank/DDBJ whole genome shotgun (WGS) entry which is preliminary data.</text>
</comment>
<dbReference type="EMBL" id="JAIWYP010000001">
    <property type="protein sequence ID" value="KAH3892695.1"/>
    <property type="molecule type" value="Genomic_DNA"/>
</dbReference>
<reference evidence="1" key="2">
    <citation type="submission" date="2020-11" db="EMBL/GenBank/DDBJ databases">
        <authorList>
            <person name="McCartney M.A."/>
            <person name="Auch B."/>
            <person name="Kono T."/>
            <person name="Mallez S."/>
            <person name="Becker A."/>
            <person name="Gohl D.M."/>
            <person name="Silverstein K.A.T."/>
            <person name="Koren S."/>
            <person name="Bechman K.B."/>
            <person name="Herman A."/>
            <person name="Abrahante J.E."/>
            <person name="Garbe J."/>
        </authorList>
    </citation>
    <scope>NUCLEOTIDE SEQUENCE</scope>
    <source>
        <strain evidence="1">Duluth1</strain>
        <tissue evidence="1">Whole animal</tissue>
    </source>
</reference>
<dbReference type="Proteomes" id="UP000828390">
    <property type="component" value="Unassembled WGS sequence"/>
</dbReference>
<accession>A0A9D4S6S1</accession>
<gene>
    <name evidence="1" type="ORF">DPMN_016820</name>
</gene>
<name>A0A9D4S6S1_DREPO</name>
<reference evidence="1" key="1">
    <citation type="journal article" date="2019" name="bioRxiv">
        <title>The Genome of the Zebra Mussel, Dreissena polymorpha: A Resource for Invasive Species Research.</title>
        <authorList>
            <person name="McCartney M.A."/>
            <person name="Auch B."/>
            <person name="Kono T."/>
            <person name="Mallez S."/>
            <person name="Zhang Y."/>
            <person name="Obille A."/>
            <person name="Becker A."/>
            <person name="Abrahante J.E."/>
            <person name="Garbe J."/>
            <person name="Badalamenti J.P."/>
            <person name="Herman A."/>
            <person name="Mangelson H."/>
            <person name="Liachko I."/>
            <person name="Sullivan S."/>
            <person name="Sone E.D."/>
            <person name="Koren S."/>
            <person name="Silverstein K.A.T."/>
            <person name="Beckman K.B."/>
            <person name="Gohl D.M."/>
        </authorList>
    </citation>
    <scope>NUCLEOTIDE SEQUENCE</scope>
    <source>
        <strain evidence="1">Duluth1</strain>
        <tissue evidence="1">Whole animal</tissue>
    </source>
</reference>
<keyword evidence="2" id="KW-1185">Reference proteome</keyword>
<sequence>MRRNTYVNGKGLSTSFIVDLGVLVPCNPAEGFLDPEGCIFMYVFLLTLQSRITHESASSYFQWGALFIAEETASRRDGIEIQGFRLRYPSSLRIDSLVLRAQCIEPIHARITWVSYQYISSWVGNT</sequence>